<comment type="similarity">
    <text evidence="3">Belongs to the IPK1 type 2 family.</text>
</comment>
<gene>
    <name evidence="15" type="primary">LOC107403694</name>
</gene>
<comment type="catalytic activity">
    <reaction evidence="1 12">
        <text>1D-myo-inositol 1,3,4,5,6-pentakisphosphate + ATP = 1D-myo-inositol hexakisphosphate + ADP + H(+)</text>
        <dbReference type="Rhea" id="RHEA:20313"/>
        <dbReference type="ChEBI" id="CHEBI:15378"/>
        <dbReference type="ChEBI" id="CHEBI:30616"/>
        <dbReference type="ChEBI" id="CHEBI:57733"/>
        <dbReference type="ChEBI" id="CHEBI:58130"/>
        <dbReference type="ChEBI" id="CHEBI:456216"/>
        <dbReference type="EC" id="2.7.1.158"/>
    </reaction>
</comment>
<protein>
    <recommendedName>
        <fullName evidence="4 12">Inositol-pentakisphosphate 2-kinase</fullName>
        <ecNumber evidence="4 12">2.7.1.158</ecNumber>
    </recommendedName>
</protein>
<evidence type="ECO:0000256" key="2">
    <source>
        <dbReference type="ARBA" id="ARBA00001947"/>
    </source>
</evidence>
<dbReference type="FunFam" id="3.30.200.110:FF:000002">
    <property type="entry name" value="Inositol-pentakisphosphate 2-kinase"/>
    <property type="match status" value="1"/>
</dbReference>
<keyword evidence="7 12" id="KW-0547">Nucleotide-binding</keyword>
<evidence type="ECO:0000256" key="4">
    <source>
        <dbReference type="ARBA" id="ARBA00012023"/>
    </source>
</evidence>
<evidence type="ECO:0000256" key="3">
    <source>
        <dbReference type="ARBA" id="ARBA00007229"/>
    </source>
</evidence>
<dbReference type="RefSeq" id="XP_024924116.1">
    <property type="nucleotide sequence ID" value="XM_025068348.3"/>
</dbReference>
<evidence type="ECO:0000256" key="8">
    <source>
        <dbReference type="ARBA" id="ARBA00022777"/>
    </source>
</evidence>
<evidence type="ECO:0000256" key="5">
    <source>
        <dbReference type="ARBA" id="ARBA00022679"/>
    </source>
</evidence>
<reference evidence="15" key="1">
    <citation type="submission" date="2025-08" db="UniProtKB">
        <authorList>
            <consortium name="RefSeq"/>
        </authorList>
    </citation>
    <scope>IDENTIFICATION</scope>
    <source>
        <tissue evidence="15">Seedling</tissue>
    </source>
</reference>
<evidence type="ECO:0000256" key="11">
    <source>
        <dbReference type="ARBA" id="ARBA00056211"/>
    </source>
</evidence>
<dbReference type="Gene3D" id="3.30.200.110">
    <property type="entry name" value="Inositol-pentakisphosphate 2-kinase, N-lobe"/>
    <property type="match status" value="1"/>
</dbReference>
<evidence type="ECO:0000256" key="9">
    <source>
        <dbReference type="ARBA" id="ARBA00022833"/>
    </source>
</evidence>
<keyword evidence="6" id="KW-0479">Metal-binding</keyword>
<dbReference type="PANTHER" id="PTHR14456:SF2">
    <property type="entry name" value="INOSITOL-PENTAKISPHOSPHATE 2-KINASE"/>
    <property type="match status" value="1"/>
</dbReference>
<dbReference type="Proteomes" id="UP001652623">
    <property type="component" value="Chromosome 5"/>
</dbReference>
<comment type="cofactor">
    <cofactor evidence="2">
        <name>Zn(2+)</name>
        <dbReference type="ChEBI" id="CHEBI:29105"/>
    </cofactor>
</comment>
<dbReference type="InterPro" id="IPR043001">
    <property type="entry name" value="IP5_2-K_N_lobe"/>
</dbReference>
<dbReference type="AlphaFoldDB" id="A0A6P6FRD6"/>
<dbReference type="SUPFAM" id="SSF55008">
    <property type="entry name" value="HMA, heavy metal-associated domain"/>
    <property type="match status" value="1"/>
</dbReference>
<dbReference type="PANTHER" id="PTHR14456">
    <property type="entry name" value="INOSITOL POLYPHOSPHATE KINASE 1"/>
    <property type="match status" value="1"/>
</dbReference>
<organism evidence="14 15">
    <name type="scientific">Ziziphus jujuba</name>
    <name type="common">Chinese jujube</name>
    <name type="synonym">Ziziphus sativa</name>
    <dbReference type="NCBI Taxonomy" id="326968"/>
    <lineage>
        <taxon>Eukaryota</taxon>
        <taxon>Viridiplantae</taxon>
        <taxon>Streptophyta</taxon>
        <taxon>Embryophyta</taxon>
        <taxon>Tracheophyta</taxon>
        <taxon>Spermatophyta</taxon>
        <taxon>Magnoliopsida</taxon>
        <taxon>eudicotyledons</taxon>
        <taxon>Gunneridae</taxon>
        <taxon>Pentapetalae</taxon>
        <taxon>rosids</taxon>
        <taxon>fabids</taxon>
        <taxon>Rosales</taxon>
        <taxon>Rhamnaceae</taxon>
        <taxon>Paliureae</taxon>
        <taxon>Ziziphus</taxon>
    </lineage>
</organism>
<name>A0A6P6FRD6_ZIZJJ</name>
<evidence type="ECO:0000313" key="14">
    <source>
        <dbReference type="Proteomes" id="UP001652623"/>
    </source>
</evidence>
<dbReference type="InterPro" id="IPR006121">
    <property type="entry name" value="HMA_dom"/>
</dbReference>
<accession>A0A6P6FRD6</accession>
<dbReference type="GO" id="GO:0046872">
    <property type="term" value="F:metal ion binding"/>
    <property type="evidence" value="ECO:0007669"/>
    <property type="project" value="UniProtKB-KW"/>
</dbReference>
<dbReference type="GO" id="GO:0005634">
    <property type="term" value="C:nucleus"/>
    <property type="evidence" value="ECO:0007669"/>
    <property type="project" value="TreeGrafter"/>
</dbReference>
<dbReference type="Gene3D" id="3.30.70.100">
    <property type="match status" value="1"/>
</dbReference>
<keyword evidence="14" id="KW-1185">Reference proteome</keyword>
<keyword evidence="5 12" id="KW-0808">Transferase</keyword>
<evidence type="ECO:0000256" key="7">
    <source>
        <dbReference type="ARBA" id="ARBA00022741"/>
    </source>
</evidence>
<evidence type="ECO:0000256" key="1">
    <source>
        <dbReference type="ARBA" id="ARBA00001774"/>
    </source>
</evidence>
<dbReference type="InterPro" id="IPR009286">
    <property type="entry name" value="Ins_P5_2-kin"/>
</dbReference>
<dbReference type="GO" id="GO:0035299">
    <property type="term" value="F:inositol-1,3,4,5,6-pentakisphosphate 2-kinase activity"/>
    <property type="evidence" value="ECO:0007669"/>
    <property type="project" value="UniProtKB-EC"/>
</dbReference>
<feature type="domain" description="HMA" evidence="13">
    <location>
        <begin position="401"/>
        <end position="464"/>
    </location>
</feature>
<dbReference type="GO" id="GO:0005524">
    <property type="term" value="F:ATP binding"/>
    <property type="evidence" value="ECO:0007669"/>
    <property type="project" value="UniProtKB-KW"/>
</dbReference>
<dbReference type="Pfam" id="PF06090">
    <property type="entry name" value="Ins_P5_2-kin"/>
    <property type="match status" value="1"/>
</dbReference>
<comment type="domain">
    <text evidence="12">The EXKPK motif is conserved in inositol-pentakisphosphate 2-kinases of both family 1 and 2.</text>
</comment>
<dbReference type="FunCoup" id="A0A6P6FRD6">
    <property type="interactions" value="2300"/>
</dbReference>
<comment type="function">
    <text evidence="11">Phosphorylates Ins(1,3,4,5,6)P5 at position 2 to form Ins(1,2,3,4,5,6)P6 (InsP6 or phytate). Phytate is a regulator of intracellular signaling, a highly abundant animal antinutrient, and a phosphate store in plant seeds. Also phosphorylates Ins(1,3,4,6)P4 and Ins(1,4,5,6)P4 to produce Ins(1,2,3,4,6)P5 and Ins(1,2,4,5,6)P5.</text>
</comment>
<keyword evidence="9" id="KW-0862">Zinc</keyword>
<dbReference type="GeneID" id="107403694"/>
<evidence type="ECO:0000256" key="12">
    <source>
        <dbReference type="RuleBase" id="RU364126"/>
    </source>
</evidence>
<dbReference type="InterPro" id="IPR036163">
    <property type="entry name" value="HMA_dom_sf"/>
</dbReference>
<evidence type="ECO:0000259" key="13">
    <source>
        <dbReference type="PROSITE" id="PS50846"/>
    </source>
</evidence>
<keyword evidence="8 12" id="KW-0418">Kinase</keyword>
<dbReference type="EC" id="2.7.1.158" evidence="4 12"/>
<dbReference type="GO" id="GO:0032958">
    <property type="term" value="P:inositol phosphate biosynthetic process"/>
    <property type="evidence" value="ECO:0007669"/>
    <property type="project" value="TreeGrafter"/>
</dbReference>
<evidence type="ECO:0000256" key="6">
    <source>
        <dbReference type="ARBA" id="ARBA00022723"/>
    </source>
</evidence>
<evidence type="ECO:0000313" key="15">
    <source>
        <dbReference type="RefSeq" id="XP_024924116.1"/>
    </source>
</evidence>
<dbReference type="InParanoid" id="A0A6P6FRD6"/>
<keyword evidence="10 12" id="KW-0067">ATP-binding</keyword>
<sequence>MEDILEQKDAADWVYRGEGGANLVLAYTGSSPAYIGKVIRIRKALRNGSLTAKRPAALTMHERRLWKDLEDIVSSPNRELVSQMFVRNVMSPLLGSKYVDAGRRVLVSRQFLESVEKNVICQRPVWRVDAAKVDTSSDSVLLLSDHSLFSHGICEGEPCISVEIKPKCGFIPVSKFIDEGKAIKRSITRFRMHQALKLHQEEILECSKYDPIDLFSQSKDRIHKAIMDLFTTPQNNFRVFLNGSLIFGALGGTASTTNFKIGEAFEDALKDVILGDHGLRTRSFLQLIAETVYKSGIMSRLLEVQKLDTLDIEGAIHAYYNIISEPCTVCRELGEEKALDRYKSLHSVPLDESLKIVRDFQIATTAKDCSLLISFRRRKDGNSGSSYNSMYLESTNQTFDYKKTVVSVELLCSKCRQKVMKLIAMIEGITSIVLDPSKNTVTVIGEADPVRIIKKVRKFRKSATIVSISPSKDEKKDDKKDAAVVYTTPKTCQRCDVWYVINDDPYYYCSIM</sequence>
<evidence type="ECO:0000256" key="10">
    <source>
        <dbReference type="ARBA" id="ARBA00022840"/>
    </source>
</evidence>
<dbReference type="PROSITE" id="PS50846">
    <property type="entry name" value="HMA_2"/>
    <property type="match status" value="1"/>
</dbReference>
<proteinExistence type="inferred from homology"/>